<dbReference type="InterPro" id="IPR006073">
    <property type="entry name" value="GTP-bd"/>
</dbReference>
<evidence type="ECO:0000256" key="1">
    <source>
        <dbReference type="ARBA" id="ARBA00008279"/>
    </source>
</evidence>
<dbReference type="Gene3D" id="3.30.300.20">
    <property type="match status" value="1"/>
</dbReference>
<comment type="subunit">
    <text evidence="8">Associates with the 50S ribosomal subunit.</text>
</comment>
<accession>A0A1F6GC97</accession>
<evidence type="ECO:0000313" key="14">
    <source>
        <dbReference type="Proteomes" id="UP000178149"/>
    </source>
</evidence>
<evidence type="ECO:0000256" key="10">
    <source>
        <dbReference type="SAM" id="MobiDB-lite"/>
    </source>
</evidence>
<comment type="function">
    <text evidence="8 9">GTPase that plays an essential role in the late steps of ribosome biogenesis.</text>
</comment>
<dbReference type="InterPro" id="IPR016484">
    <property type="entry name" value="GTPase_Der"/>
</dbReference>
<gene>
    <name evidence="8" type="primary">der</name>
    <name evidence="13" type="ORF">A2V95_02940</name>
</gene>
<evidence type="ECO:0000256" key="4">
    <source>
        <dbReference type="ARBA" id="ARBA00022737"/>
    </source>
</evidence>
<dbReference type="InterPro" id="IPR005225">
    <property type="entry name" value="Small_GTP-bd"/>
</dbReference>
<evidence type="ECO:0000256" key="2">
    <source>
        <dbReference type="ARBA" id="ARBA00020953"/>
    </source>
</evidence>
<feature type="binding site" evidence="8">
    <location>
        <begin position="223"/>
        <end position="227"/>
    </location>
    <ligand>
        <name>GTP</name>
        <dbReference type="ChEBI" id="CHEBI:37565"/>
        <label>2</label>
    </ligand>
</feature>
<comment type="caution">
    <text evidence="13">The sequence shown here is derived from an EMBL/GenBank/DDBJ whole genome shotgun (WGS) entry which is preliminary data.</text>
</comment>
<keyword evidence="5 8" id="KW-0547">Nucleotide-binding</keyword>
<dbReference type="NCBIfam" id="TIGR00231">
    <property type="entry name" value="small_GTP"/>
    <property type="match status" value="1"/>
</dbReference>
<feature type="binding site" evidence="8">
    <location>
        <begin position="110"/>
        <end position="113"/>
    </location>
    <ligand>
        <name>GTP</name>
        <dbReference type="ChEBI" id="CHEBI:37565"/>
        <label>1</label>
    </ligand>
</feature>
<dbReference type="PROSITE" id="PS51419">
    <property type="entry name" value="RAB"/>
    <property type="match status" value="1"/>
</dbReference>
<dbReference type="AlphaFoldDB" id="A0A1F6GC97"/>
<name>A0A1F6GC97_9BACT</name>
<dbReference type="InterPro" id="IPR015946">
    <property type="entry name" value="KH_dom-like_a/b"/>
</dbReference>
<comment type="similarity">
    <text evidence="1 8 9">Belongs to the TRAFAC class TrmE-Era-EngA-EngB-Septin-like GTPase superfamily. EngA (Der) GTPase family.</text>
</comment>
<feature type="region of interest" description="Disordered" evidence="10">
    <location>
        <begin position="440"/>
        <end position="462"/>
    </location>
</feature>
<keyword evidence="4 9" id="KW-0677">Repeat</keyword>
<dbReference type="Proteomes" id="UP000178149">
    <property type="component" value="Unassembled WGS sequence"/>
</dbReference>
<dbReference type="Pfam" id="PF01926">
    <property type="entry name" value="MMR_HSR1"/>
    <property type="match status" value="2"/>
</dbReference>
<dbReference type="PRINTS" id="PR00326">
    <property type="entry name" value="GTP1OBG"/>
</dbReference>
<feature type="binding site" evidence="8">
    <location>
        <begin position="28"/>
        <end position="32"/>
    </location>
    <ligand>
        <name>GTP</name>
        <dbReference type="ChEBI" id="CHEBI:37565"/>
        <label>1</label>
    </ligand>
</feature>
<organism evidence="13 14">
    <name type="scientific">Candidatus Kuenenbacteria bacterium RBG_16_41_7</name>
    <dbReference type="NCBI Taxonomy" id="1798560"/>
    <lineage>
        <taxon>Bacteria</taxon>
        <taxon>Candidatus Kueneniibacteriota</taxon>
    </lineage>
</organism>
<evidence type="ECO:0000256" key="7">
    <source>
        <dbReference type="ARBA" id="ARBA00032345"/>
    </source>
</evidence>
<feature type="binding site" evidence="8">
    <location>
        <begin position="289"/>
        <end position="292"/>
    </location>
    <ligand>
        <name>GTP</name>
        <dbReference type="ChEBI" id="CHEBI:37565"/>
        <label>2</label>
    </ligand>
</feature>
<keyword evidence="6 8" id="KW-0342">GTP-binding</keyword>
<dbReference type="Pfam" id="PF14714">
    <property type="entry name" value="KH_dom-like"/>
    <property type="match status" value="1"/>
</dbReference>
<dbReference type="CDD" id="cd01894">
    <property type="entry name" value="EngA1"/>
    <property type="match status" value="1"/>
</dbReference>
<feature type="binding site" evidence="8">
    <location>
        <begin position="176"/>
        <end position="183"/>
    </location>
    <ligand>
        <name>GTP</name>
        <dbReference type="ChEBI" id="CHEBI:37565"/>
        <label>2</label>
    </ligand>
</feature>
<dbReference type="PANTHER" id="PTHR43834">
    <property type="entry name" value="GTPASE DER"/>
    <property type="match status" value="1"/>
</dbReference>
<feature type="compositionally biased region" description="Basic residues" evidence="10">
    <location>
        <begin position="450"/>
        <end position="462"/>
    </location>
</feature>
<dbReference type="Gene3D" id="3.40.50.300">
    <property type="entry name" value="P-loop containing nucleotide triphosphate hydrolases"/>
    <property type="match status" value="2"/>
</dbReference>
<dbReference type="InterPro" id="IPR032859">
    <property type="entry name" value="KH_dom-like"/>
</dbReference>
<dbReference type="CDD" id="cd01895">
    <property type="entry name" value="EngA2"/>
    <property type="match status" value="1"/>
</dbReference>
<dbReference type="GO" id="GO:0042254">
    <property type="term" value="P:ribosome biogenesis"/>
    <property type="evidence" value="ECO:0007669"/>
    <property type="project" value="UniProtKB-KW"/>
</dbReference>
<dbReference type="HAMAP" id="MF_00195">
    <property type="entry name" value="GTPase_Der"/>
    <property type="match status" value="1"/>
</dbReference>
<evidence type="ECO:0000259" key="12">
    <source>
        <dbReference type="Pfam" id="PF14714"/>
    </source>
</evidence>
<dbReference type="PIRSF" id="PIRSF006485">
    <property type="entry name" value="GTP-binding_EngA"/>
    <property type="match status" value="1"/>
</dbReference>
<feature type="domain" description="G" evidence="11">
    <location>
        <begin position="171"/>
        <end position="290"/>
    </location>
</feature>
<dbReference type="SUPFAM" id="SSF52540">
    <property type="entry name" value="P-loop containing nucleoside triphosphate hydrolases"/>
    <property type="match status" value="2"/>
</dbReference>
<evidence type="ECO:0000259" key="11">
    <source>
        <dbReference type="Pfam" id="PF01926"/>
    </source>
</evidence>
<comment type="caution">
    <text evidence="8">Lacks conserved residue(s) required for the propagation of feature annotation.</text>
</comment>
<evidence type="ECO:0000256" key="9">
    <source>
        <dbReference type="RuleBase" id="RU004481"/>
    </source>
</evidence>
<evidence type="ECO:0000256" key="6">
    <source>
        <dbReference type="ARBA" id="ARBA00023134"/>
    </source>
</evidence>
<evidence type="ECO:0000256" key="3">
    <source>
        <dbReference type="ARBA" id="ARBA00022517"/>
    </source>
</evidence>
<protein>
    <recommendedName>
        <fullName evidence="2 8">GTPase Der</fullName>
    </recommendedName>
    <alternativeName>
        <fullName evidence="7 8">GTP-binding protein EngA</fullName>
    </alternativeName>
</protein>
<feature type="domain" description="GTPase Der C-terminal KH-domain-like" evidence="12">
    <location>
        <begin position="353"/>
        <end position="438"/>
    </location>
</feature>
<keyword evidence="3 8" id="KW-0690">Ribosome biogenesis</keyword>
<sequence length="462" mass="51527">MVSNIPGTTRDLKYAAAKWQGKEFKLVDTGGFLAEEKSEIKQLTRKESKEMKRQAKDDIGKQVEIRARLALDKSDLALLIVDGIDGLTPQDKKIADYLRQSDKIIILVVNKCDNLNIRQAAAEFYKLGLGKPFSVAAITGAGIGDLLDEINIRLKELKKIKEKKEKKALLRVAIIGKPNVGKSSLLNTLAKEEKAIVSPIPHTTREPNESVIDYQDKHILLFDTAGIRRKARIEDNSLEDMGVRMTIGVLKKADVALMMIDISNQLTQQDLQLGRQVAEAGAGVIIVANKYDLIKESGQENTGEEYIKFIRGAFPHLAFAPIVLSSAKTGSNAEKILQLVLEVEAAGKTKILANSLSKFLKQLIKKQPPARKRINVRGRVAIKRPFITKLQQIDTKPPVFSCEIDSGEELEENYKRYIINSLRQKFGFLGTPIRLVVRHNGNENTESTKAHKARKQGNTKYN</sequence>
<dbReference type="GO" id="GO:0005525">
    <property type="term" value="F:GTP binding"/>
    <property type="evidence" value="ECO:0007669"/>
    <property type="project" value="UniProtKB-UniRule"/>
</dbReference>
<evidence type="ECO:0000256" key="8">
    <source>
        <dbReference type="HAMAP-Rule" id="MF_00195"/>
    </source>
</evidence>
<dbReference type="InterPro" id="IPR027417">
    <property type="entry name" value="P-loop_NTPase"/>
</dbReference>
<feature type="domain" description="G" evidence="11">
    <location>
        <begin position="2"/>
        <end position="111"/>
    </location>
</feature>
<evidence type="ECO:0000313" key="13">
    <source>
        <dbReference type="EMBL" id="OGG95745.1"/>
    </source>
</evidence>
<reference evidence="13 14" key="1">
    <citation type="journal article" date="2016" name="Nat. Commun.">
        <title>Thousands of microbial genomes shed light on interconnected biogeochemical processes in an aquifer system.</title>
        <authorList>
            <person name="Anantharaman K."/>
            <person name="Brown C.T."/>
            <person name="Hug L.A."/>
            <person name="Sharon I."/>
            <person name="Castelle C.J."/>
            <person name="Probst A.J."/>
            <person name="Thomas B.C."/>
            <person name="Singh A."/>
            <person name="Wilkins M.J."/>
            <person name="Karaoz U."/>
            <person name="Brodie E.L."/>
            <person name="Williams K.H."/>
            <person name="Hubbard S.S."/>
            <person name="Banfield J.F."/>
        </authorList>
    </citation>
    <scope>NUCLEOTIDE SEQUENCE [LARGE SCALE GENOMIC DNA]</scope>
</reference>
<proteinExistence type="inferred from homology"/>
<dbReference type="NCBIfam" id="TIGR03594">
    <property type="entry name" value="GTPase_EngA"/>
    <property type="match status" value="1"/>
</dbReference>
<dbReference type="EMBL" id="MFMV01000035">
    <property type="protein sequence ID" value="OGG95745.1"/>
    <property type="molecule type" value="Genomic_DNA"/>
</dbReference>
<evidence type="ECO:0000256" key="5">
    <source>
        <dbReference type="ARBA" id="ARBA00022741"/>
    </source>
</evidence>
<dbReference type="PANTHER" id="PTHR43834:SF6">
    <property type="entry name" value="GTPASE DER"/>
    <property type="match status" value="1"/>
</dbReference>